<dbReference type="EMBL" id="BSYR01000069">
    <property type="protein sequence ID" value="GMJ14363.1"/>
    <property type="molecule type" value="Genomic_DNA"/>
</dbReference>
<dbReference type="GO" id="GO:0008380">
    <property type="term" value="P:RNA splicing"/>
    <property type="evidence" value="ECO:0007669"/>
    <property type="project" value="UniProtKB-KW"/>
</dbReference>
<evidence type="ECO:0000256" key="1">
    <source>
        <dbReference type="ARBA" id="ARBA00004123"/>
    </source>
</evidence>
<feature type="compositionally biased region" description="Basic and acidic residues" evidence="7">
    <location>
        <begin position="330"/>
        <end position="351"/>
    </location>
</feature>
<dbReference type="OrthoDB" id="10267305at2759"/>
<keyword evidence="6" id="KW-0539">Nucleus</keyword>
<feature type="compositionally biased region" description="Polar residues" evidence="7">
    <location>
        <begin position="117"/>
        <end position="130"/>
    </location>
</feature>
<dbReference type="Proteomes" id="UP001165190">
    <property type="component" value="Unassembled WGS sequence"/>
</dbReference>
<evidence type="ECO:0000313" key="10">
    <source>
        <dbReference type="Proteomes" id="UP001165190"/>
    </source>
</evidence>
<feature type="compositionally biased region" description="Polar residues" evidence="7">
    <location>
        <begin position="10"/>
        <end position="19"/>
    </location>
</feature>
<feature type="domain" description="CWF21" evidence="8">
    <location>
        <begin position="59"/>
        <end position="104"/>
    </location>
</feature>
<dbReference type="AlphaFoldDB" id="A0A9W7MQS3"/>
<evidence type="ECO:0000256" key="4">
    <source>
        <dbReference type="ARBA" id="ARBA00022728"/>
    </source>
</evidence>
<evidence type="ECO:0000259" key="8">
    <source>
        <dbReference type="SMART" id="SM01115"/>
    </source>
</evidence>
<evidence type="ECO:0000256" key="5">
    <source>
        <dbReference type="ARBA" id="ARBA00023187"/>
    </source>
</evidence>
<dbReference type="Pfam" id="PF08312">
    <property type="entry name" value="cwf21"/>
    <property type="match status" value="1"/>
</dbReference>
<feature type="region of interest" description="Disordered" evidence="7">
    <location>
        <begin position="99"/>
        <end position="130"/>
    </location>
</feature>
<keyword evidence="5" id="KW-0508">mRNA splicing</keyword>
<feature type="compositionally biased region" description="Basic residues" evidence="7">
    <location>
        <begin position="209"/>
        <end position="221"/>
    </location>
</feature>
<reference evidence="9" key="1">
    <citation type="submission" date="2023-05" db="EMBL/GenBank/DDBJ databases">
        <title>Genome and transcriptome analyses reveal genes involved in the formation of fine ridges on petal epidermal cells in Hibiscus trionum.</title>
        <authorList>
            <person name="Koshimizu S."/>
            <person name="Masuda S."/>
            <person name="Ishii T."/>
            <person name="Shirasu K."/>
            <person name="Hoshino A."/>
            <person name="Arita M."/>
        </authorList>
    </citation>
    <scope>NUCLEOTIDE SEQUENCE</scope>
    <source>
        <strain evidence="9">Hamamatsu line</strain>
    </source>
</reference>
<feature type="region of interest" description="Disordered" evidence="7">
    <location>
        <begin position="143"/>
        <end position="698"/>
    </location>
</feature>
<evidence type="ECO:0000256" key="2">
    <source>
        <dbReference type="ARBA" id="ARBA00005954"/>
    </source>
</evidence>
<dbReference type="InterPro" id="IPR013170">
    <property type="entry name" value="mRNA_splic_Cwf21_dom"/>
</dbReference>
<comment type="similarity">
    <text evidence="2">Belongs to the CWC21 family.</text>
</comment>
<feature type="compositionally biased region" description="Basic residues" evidence="7">
    <location>
        <begin position="303"/>
        <end position="315"/>
    </location>
</feature>
<keyword evidence="10" id="KW-1185">Reference proteome</keyword>
<sequence length="698" mass="80327">MYNGIGLTTPRGSGTNGYIQGNKFFVRPKTNRVTDSTRPFEADQGTAGLTTKKPNKEILEHDRKRQVELKLVILEDKLTEQGYTESEIADKLVEARKALEEAQQEKDEEEGEVIPTPTRQQKVSDTQTHQVAARKEKQMETFRAALGIGVSESGLPPLPSGRKNNDEREHAFLNRDPPVSAALDVDDLKAKALKKKGQVVGDEDDELPHRKKKKDKKRSRHRDSDTDTDSSVEHSKKAARKKSRKGYDSESSDSDDHARGRKLKKSAKKHDRGRSNDADDIQGSESDSDADRARGRIRETIKKGRHKRGTVKKGPHRNDSSEDDDSDSAGSRERKKGEFDFDGDRTRDRKKEIVKKHGHRYDTEDESDSNISDEKVENGRRRGRRHDSDDENLNSSHGKRSGKATAAGERTARRSVSPGDDSESDPDKDRRGHRGVGDSHGVRSSGRYQEEKDFAASAAKNDDRKGRTLNEDDRLDRLQKSENNKEMMKGKRKHHDEYHDEQPESKSRSRNLGRDMEHKRDRPKDTKFDSESNAKAYGEKDDLNRDGYSRWREDDQDKDEYSRWGEDDRKRAEYSRWERDDYSRSVRSGGERDGESGRQDVRLQSKISRPDSGSKRDDRDYEDQKGGRRDGRDEEEPRGREHEKDEMDHKYRSRGRDEDEHHGSRRYREDDRGNKGNVRDRMAYDDARSSERRSRRDG</sequence>
<feature type="compositionally biased region" description="Basic residues" evidence="7">
    <location>
        <begin position="259"/>
        <end position="272"/>
    </location>
</feature>
<evidence type="ECO:0000256" key="6">
    <source>
        <dbReference type="ARBA" id="ARBA00023242"/>
    </source>
</evidence>
<comment type="subcellular location">
    <subcellularLocation>
        <location evidence="1">Nucleus</location>
    </subcellularLocation>
</comment>
<dbReference type="CDD" id="cd21373">
    <property type="entry name" value="cwf21_SRRM2-like"/>
    <property type="match status" value="1"/>
</dbReference>
<accession>A0A9W7MQS3</accession>
<dbReference type="PANTHER" id="PTHR36562:SF5">
    <property type="entry name" value="SERINE_ARGININE REPETITIVE MATRIX 2"/>
    <property type="match status" value="1"/>
</dbReference>
<gene>
    <name evidence="9" type="ORF">HRI_005105500</name>
</gene>
<keyword evidence="3" id="KW-0507">mRNA processing</keyword>
<organism evidence="9 10">
    <name type="scientific">Hibiscus trionum</name>
    <name type="common">Flower of an hour</name>
    <dbReference type="NCBI Taxonomy" id="183268"/>
    <lineage>
        <taxon>Eukaryota</taxon>
        <taxon>Viridiplantae</taxon>
        <taxon>Streptophyta</taxon>
        <taxon>Embryophyta</taxon>
        <taxon>Tracheophyta</taxon>
        <taxon>Spermatophyta</taxon>
        <taxon>Magnoliopsida</taxon>
        <taxon>eudicotyledons</taxon>
        <taxon>Gunneridae</taxon>
        <taxon>Pentapetalae</taxon>
        <taxon>rosids</taxon>
        <taxon>malvids</taxon>
        <taxon>Malvales</taxon>
        <taxon>Malvaceae</taxon>
        <taxon>Malvoideae</taxon>
        <taxon>Hibiscus</taxon>
    </lineage>
</organism>
<comment type="caution">
    <text evidence="9">The sequence shown here is derived from an EMBL/GenBank/DDBJ whole genome shotgun (WGS) entry which is preliminary data.</text>
</comment>
<protein>
    <recommendedName>
        <fullName evidence="8">CWF21 domain-containing protein</fullName>
    </recommendedName>
</protein>
<name>A0A9W7MQS3_HIBTR</name>
<evidence type="ECO:0000313" key="9">
    <source>
        <dbReference type="EMBL" id="GMJ14363.1"/>
    </source>
</evidence>
<keyword evidence="4" id="KW-0747">Spliceosome</keyword>
<dbReference type="PANTHER" id="PTHR36562">
    <property type="entry name" value="SERINE/ARGININE REPETITIVE MATRIX 2"/>
    <property type="match status" value="1"/>
</dbReference>
<feature type="compositionally biased region" description="Basic and acidic residues" evidence="7">
    <location>
        <begin position="289"/>
        <end position="302"/>
    </location>
</feature>
<dbReference type="SMART" id="SM01115">
    <property type="entry name" value="cwf21"/>
    <property type="match status" value="1"/>
</dbReference>
<feature type="compositionally biased region" description="Basic and acidic residues" evidence="7">
    <location>
        <begin position="425"/>
        <end position="441"/>
    </location>
</feature>
<dbReference type="Gene3D" id="6.10.140.420">
    <property type="match status" value="1"/>
</dbReference>
<dbReference type="GO" id="GO:0005681">
    <property type="term" value="C:spliceosomal complex"/>
    <property type="evidence" value="ECO:0007669"/>
    <property type="project" value="UniProtKB-KW"/>
</dbReference>
<proteinExistence type="inferred from homology"/>
<evidence type="ECO:0000256" key="3">
    <source>
        <dbReference type="ARBA" id="ARBA00022664"/>
    </source>
</evidence>
<dbReference type="GO" id="GO:0006397">
    <property type="term" value="P:mRNA processing"/>
    <property type="evidence" value="ECO:0007669"/>
    <property type="project" value="UniProtKB-KW"/>
</dbReference>
<feature type="compositionally biased region" description="Basic and acidic residues" evidence="7">
    <location>
        <begin position="448"/>
        <end position="698"/>
    </location>
</feature>
<evidence type="ECO:0000256" key="7">
    <source>
        <dbReference type="SAM" id="MobiDB-lite"/>
    </source>
</evidence>
<feature type="region of interest" description="Disordered" evidence="7">
    <location>
        <begin position="1"/>
        <end position="49"/>
    </location>
</feature>
<feature type="compositionally biased region" description="Basic and acidic residues" evidence="7">
    <location>
        <begin position="163"/>
        <end position="173"/>
    </location>
</feature>
<feature type="compositionally biased region" description="Acidic residues" evidence="7">
    <location>
        <begin position="278"/>
        <end position="288"/>
    </location>
</feature>
<dbReference type="InterPro" id="IPR051372">
    <property type="entry name" value="CWC21"/>
</dbReference>